<evidence type="ECO:0000313" key="1">
    <source>
        <dbReference type="EMBL" id="AKH46172.1"/>
    </source>
</evidence>
<dbReference type="EMBL" id="KR029579">
    <property type="protein sequence ID" value="AKH46172.1"/>
    <property type="molecule type" value="Genomic_DNA"/>
</dbReference>
<proteinExistence type="predicted"/>
<reference evidence="1" key="1">
    <citation type="journal article" date="2015" name="Front. Microbiol.">
        <title>Combining genomic sequencing methods to explore viral diversity and reveal potential virus-host interactions.</title>
        <authorList>
            <person name="Chow C.E."/>
            <person name="Winget D.M."/>
            <person name="White R.A.III."/>
            <person name="Hallam S.J."/>
            <person name="Suttle C.A."/>
        </authorList>
    </citation>
    <scope>NUCLEOTIDE SEQUENCE</scope>
    <source>
        <strain evidence="1">Anoxic3_4</strain>
    </source>
</reference>
<organism evidence="1">
    <name type="scientific">uncultured marine virus</name>
    <dbReference type="NCBI Taxonomy" id="186617"/>
    <lineage>
        <taxon>Viruses</taxon>
        <taxon>environmental samples</taxon>
    </lineage>
</organism>
<name>A0A0F7L3V4_9VIRU</name>
<sequence>MLLRCWRVLAHRTNINIREPRRATHRHLVPDLHILIIDPFAQRLNLPRCPNA</sequence>
<reference evidence="1" key="2">
    <citation type="submission" date="2015-03" db="EMBL/GenBank/DDBJ databases">
        <authorList>
            <person name="Chow C.-E.T."/>
            <person name="Winget D.M."/>
            <person name="White R.A.III."/>
            <person name="Hallam S.J."/>
            <person name="Suttle C.A."/>
        </authorList>
    </citation>
    <scope>NUCLEOTIDE SEQUENCE</scope>
    <source>
        <strain evidence="1">Anoxic3_4</strain>
    </source>
</reference>
<protein>
    <submittedName>
        <fullName evidence="1">Uncharacterized protein</fullName>
    </submittedName>
</protein>
<accession>A0A0F7L3V4</accession>